<feature type="region of interest" description="Disordered" evidence="1">
    <location>
        <begin position="1"/>
        <end position="23"/>
    </location>
</feature>
<protein>
    <recommendedName>
        <fullName evidence="2">Ferritin-like domain-containing protein</fullName>
    </recommendedName>
</protein>
<evidence type="ECO:0000313" key="4">
    <source>
        <dbReference type="Proteomes" id="UP000013569"/>
    </source>
</evidence>
<evidence type="ECO:0000313" key="3">
    <source>
        <dbReference type="EMBL" id="EON31422.1"/>
    </source>
</evidence>
<dbReference type="InterPro" id="IPR059125">
    <property type="entry name" value="Ferritin_actino"/>
</dbReference>
<name>R7Y5Y8_9ACTN</name>
<dbReference type="InterPro" id="IPR012347">
    <property type="entry name" value="Ferritin-like"/>
</dbReference>
<feature type="compositionally biased region" description="Polar residues" evidence="1">
    <location>
        <begin position="14"/>
        <end position="23"/>
    </location>
</feature>
<accession>R7Y5Y8</accession>
<dbReference type="AlphaFoldDB" id="R7Y5Y8"/>
<reference evidence="3 4" key="1">
    <citation type="journal article" date="2013" name="Genome Announc.">
        <title>Draft Genome Sequence of a Benzothiophene-Desulfurizing Bacterium, Gordona terrae Strain C-6.</title>
        <authorList>
            <person name="Wang W."/>
            <person name="Ma T."/>
            <person name="Ren Y."/>
            <person name="Li G."/>
        </authorList>
    </citation>
    <scope>NUCLEOTIDE SEQUENCE [LARGE SCALE GENOMIC DNA]</scope>
    <source>
        <strain evidence="3 4">C-6</strain>
    </source>
</reference>
<dbReference type="InterPro" id="IPR009078">
    <property type="entry name" value="Ferritin-like_SF"/>
</dbReference>
<dbReference type="Proteomes" id="UP000013569">
    <property type="component" value="Unassembled WGS sequence"/>
</dbReference>
<evidence type="ECO:0000256" key="1">
    <source>
        <dbReference type="SAM" id="MobiDB-lite"/>
    </source>
</evidence>
<gene>
    <name evidence="3" type="ORF">GTC6_17679</name>
</gene>
<comment type="caution">
    <text evidence="3">The sequence shown here is derived from an EMBL/GenBank/DDBJ whole genome shotgun (WGS) entry which is preliminary data.</text>
</comment>
<evidence type="ECO:0000259" key="2">
    <source>
        <dbReference type="Pfam" id="PF13794"/>
    </source>
</evidence>
<dbReference type="PATRIC" id="fig|1316928.3.peg.3572"/>
<dbReference type="SUPFAM" id="SSF47240">
    <property type="entry name" value="Ferritin-like"/>
    <property type="match status" value="1"/>
</dbReference>
<dbReference type="EMBL" id="AQPW01000025">
    <property type="protein sequence ID" value="EON31422.1"/>
    <property type="molecule type" value="Genomic_DNA"/>
</dbReference>
<dbReference type="CDD" id="cd00657">
    <property type="entry name" value="Ferritin_like"/>
    <property type="match status" value="1"/>
</dbReference>
<dbReference type="Pfam" id="PF13794">
    <property type="entry name" value="MiaE_2"/>
    <property type="match status" value="1"/>
</dbReference>
<proteinExistence type="predicted"/>
<dbReference type="Gene3D" id="1.20.1260.10">
    <property type="match status" value="1"/>
</dbReference>
<sequence>MARYHHLMAPASDPSESIPSPATSTSVASVEMRDSAIGKLFAVLLAGEFAAFHRLIEESVMAPDVPSRIAIARMAASEVGHFDRLAERVEAMTGLGAAEAVERYRSVFDQYHRATTPKTWYEALVKAYVGDGLAADFYAELADMLPPDSQAVMAEVMSETVNSQFAREQVRAAVESDPSIKSALVLWGRRLLGEAITHAQWVLAAEEEVTDLLFAGASSLTGVAGFFDVVASKHADRMADLGLD</sequence>
<feature type="domain" description="Ferritin-like" evidence="2">
    <location>
        <begin position="34"/>
        <end position="214"/>
    </location>
</feature>
<organism evidence="3 4">
    <name type="scientific">Gordonia terrae C-6</name>
    <dbReference type="NCBI Taxonomy" id="1316928"/>
    <lineage>
        <taxon>Bacteria</taxon>
        <taxon>Bacillati</taxon>
        <taxon>Actinomycetota</taxon>
        <taxon>Actinomycetes</taxon>
        <taxon>Mycobacteriales</taxon>
        <taxon>Gordoniaceae</taxon>
        <taxon>Gordonia</taxon>
    </lineage>
</organism>